<dbReference type="Proteomes" id="UP001218188">
    <property type="component" value="Unassembled WGS sequence"/>
</dbReference>
<keyword evidence="4" id="KW-1185">Reference proteome</keyword>
<sequence length="122" mass="14133">MPSSKFRKLTSSLPRKHSSLLFQLRSQHAPLAKHLFRLKKAPSPICQCCGLHEETVAHFLHFCPAHTHARRILRATNRLAAHTKHLLTDASILPDFFIFIQRSGRFHAVYGDFRELERPEEK</sequence>
<dbReference type="EMBL" id="JARJCM010000102">
    <property type="protein sequence ID" value="KAJ7029314.1"/>
    <property type="molecule type" value="Genomic_DNA"/>
</dbReference>
<evidence type="ECO:0000313" key="2">
    <source>
        <dbReference type="EMBL" id="KAJ7029314.1"/>
    </source>
</evidence>
<evidence type="ECO:0000313" key="3">
    <source>
        <dbReference type="EMBL" id="KAJ7035602.1"/>
    </source>
</evidence>
<protein>
    <recommendedName>
        <fullName evidence="1">Reverse transcriptase zinc-binding domain-containing protein</fullName>
    </recommendedName>
</protein>
<accession>A0AAD6X3S0</accession>
<organism evidence="3 4">
    <name type="scientific">Mycena alexandri</name>
    <dbReference type="NCBI Taxonomy" id="1745969"/>
    <lineage>
        <taxon>Eukaryota</taxon>
        <taxon>Fungi</taxon>
        <taxon>Dikarya</taxon>
        <taxon>Basidiomycota</taxon>
        <taxon>Agaricomycotina</taxon>
        <taxon>Agaricomycetes</taxon>
        <taxon>Agaricomycetidae</taxon>
        <taxon>Agaricales</taxon>
        <taxon>Marasmiineae</taxon>
        <taxon>Mycenaceae</taxon>
        <taxon>Mycena</taxon>
    </lineage>
</organism>
<comment type="caution">
    <text evidence="3">The sequence shown here is derived from an EMBL/GenBank/DDBJ whole genome shotgun (WGS) entry which is preliminary data.</text>
</comment>
<name>A0AAD6X3S0_9AGAR</name>
<dbReference type="InterPro" id="IPR026960">
    <property type="entry name" value="RVT-Znf"/>
</dbReference>
<dbReference type="EMBL" id="JARJCM010000049">
    <property type="protein sequence ID" value="KAJ7035602.1"/>
    <property type="molecule type" value="Genomic_DNA"/>
</dbReference>
<evidence type="ECO:0000313" key="4">
    <source>
        <dbReference type="Proteomes" id="UP001218188"/>
    </source>
</evidence>
<feature type="domain" description="Reverse transcriptase zinc-binding" evidence="1">
    <location>
        <begin position="11"/>
        <end position="66"/>
    </location>
</feature>
<evidence type="ECO:0000259" key="1">
    <source>
        <dbReference type="Pfam" id="PF13966"/>
    </source>
</evidence>
<proteinExistence type="predicted"/>
<gene>
    <name evidence="3" type="ORF">C8F04DRAFT_1097828</name>
    <name evidence="2" type="ORF">C8F04DRAFT_1116558</name>
</gene>
<dbReference type="AlphaFoldDB" id="A0AAD6X3S0"/>
<reference evidence="3" key="1">
    <citation type="submission" date="2023-03" db="EMBL/GenBank/DDBJ databases">
        <title>Massive genome expansion in bonnet fungi (Mycena s.s.) driven by repeated elements and novel gene families across ecological guilds.</title>
        <authorList>
            <consortium name="Lawrence Berkeley National Laboratory"/>
            <person name="Harder C.B."/>
            <person name="Miyauchi S."/>
            <person name="Viragh M."/>
            <person name="Kuo A."/>
            <person name="Thoen E."/>
            <person name="Andreopoulos B."/>
            <person name="Lu D."/>
            <person name="Skrede I."/>
            <person name="Drula E."/>
            <person name="Henrissat B."/>
            <person name="Morin E."/>
            <person name="Kohler A."/>
            <person name="Barry K."/>
            <person name="LaButti K."/>
            <person name="Morin E."/>
            <person name="Salamov A."/>
            <person name="Lipzen A."/>
            <person name="Mereny Z."/>
            <person name="Hegedus B."/>
            <person name="Baldrian P."/>
            <person name="Stursova M."/>
            <person name="Weitz H."/>
            <person name="Taylor A."/>
            <person name="Grigoriev I.V."/>
            <person name="Nagy L.G."/>
            <person name="Martin F."/>
            <person name="Kauserud H."/>
        </authorList>
    </citation>
    <scope>NUCLEOTIDE SEQUENCE</scope>
    <source>
        <strain evidence="3">CBHHK200</strain>
    </source>
</reference>
<dbReference type="Pfam" id="PF13966">
    <property type="entry name" value="zf-RVT"/>
    <property type="match status" value="1"/>
</dbReference>